<dbReference type="InterPro" id="IPR010982">
    <property type="entry name" value="Lambda_DNA-bd_dom_sf"/>
</dbReference>
<dbReference type="SUPFAM" id="SSF53822">
    <property type="entry name" value="Periplasmic binding protein-like I"/>
    <property type="match status" value="1"/>
</dbReference>
<dbReference type="InterPro" id="IPR000843">
    <property type="entry name" value="HTH_LacI"/>
</dbReference>
<evidence type="ECO:0000259" key="4">
    <source>
        <dbReference type="PROSITE" id="PS50932"/>
    </source>
</evidence>
<name>A0ABU4HI31_9ACTN</name>
<dbReference type="Proteomes" id="UP001284601">
    <property type="component" value="Unassembled WGS sequence"/>
</dbReference>
<keyword evidence="6" id="KW-1185">Reference proteome</keyword>
<dbReference type="CDD" id="cd01392">
    <property type="entry name" value="HTH_LacI"/>
    <property type="match status" value="1"/>
</dbReference>
<accession>A0ABU4HI31</accession>
<keyword evidence="1" id="KW-0805">Transcription regulation</keyword>
<dbReference type="SUPFAM" id="SSF47413">
    <property type="entry name" value="lambda repressor-like DNA-binding domains"/>
    <property type="match status" value="1"/>
</dbReference>
<dbReference type="InterPro" id="IPR046335">
    <property type="entry name" value="LacI/GalR-like_sensor"/>
</dbReference>
<dbReference type="Gene3D" id="1.10.260.40">
    <property type="entry name" value="lambda repressor-like DNA-binding domains"/>
    <property type="match status" value="1"/>
</dbReference>
<reference evidence="6" key="1">
    <citation type="submission" date="2023-07" db="EMBL/GenBank/DDBJ databases">
        <title>Conexibacter stalactiti sp. nov., isolated from stalactites in a lava cave and emended description of the genus Conexibacter.</title>
        <authorList>
            <person name="Lee S.D."/>
        </authorList>
    </citation>
    <scope>NUCLEOTIDE SEQUENCE [LARGE SCALE GENOMIC DNA]</scope>
    <source>
        <strain evidence="6">KCTC 39840</strain>
    </source>
</reference>
<proteinExistence type="predicted"/>
<dbReference type="PANTHER" id="PTHR30146">
    <property type="entry name" value="LACI-RELATED TRANSCRIPTIONAL REPRESSOR"/>
    <property type="match status" value="1"/>
</dbReference>
<evidence type="ECO:0000256" key="3">
    <source>
        <dbReference type="ARBA" id="ARBA00023163"/>
    </source>
</evidence>
<dbReference type="InterPro" id="IPR028082">
    <property type="entry name" value="Peripla_BP_I"/>
</dbReference>
<sequence>MPVTSRDIAREIGLSQSTVSRALRGDPRVAPETLSRVQAAAERLRYIPDAAARSLTTGRTDRVGVVVSDITNPFYPEIVEVLHAELLHEGYATVLLNEPLGADLARQLRGRSVDGLIVVAATLDATFVEQLPRTGIPLVLLNRYVDGVAVDRVLSDNVAGGALAVEHLLDLGHRRIGLIAGPANTSTARDREQGLRAALARRGVAFDESLRREGPFSHHSGHQHCSELLGGERPPTAVVCASDVVAFGALDAAKRLGVAVPEQLSVIGYDDVEMAGWEAFALTTVRQPMTQMAKRAVRVLLERLQGAGAVPPVEAAPIREIFPPHLVKRETTAPPPAP</sequence>
<dbReference type="Pfam" id="PF00356">
    <property type="entry name" value="LacI"/>
    <property type="match status" value="1"/>
</dbReference>
<dbReference type="EMBL" id="JAWSTH010000001">
    <property type="protein sequence ID" value="MDW5592905.1"/>
    <property type="molecule type" value="Genomic_DNA"/>
</dbReference>
<dbReference type="PANTHER" id="PTHR30146:SF109">
    <property type="entry name" value="HTH-TYPE TRANSCRIPTIONAL REGULATOR GALS"/>
    <property type="match status" value="1"/>
</dbReference>
<gene>
    <name evidence="5" type="ORF">R7226_01050</name>
</gene>
<keyword evidence="2 5" id="KW-0238">DNA-binding</keyword>
<dbReference type="Gene3D" id="3.40.50.2300">
    <property type="match status" value="2"/>
</dbReference>
<evidence type="ECO:0000313" key="5">
    <source>
        <dbReference type="EMBL" id="MDW5592905.1"/>
    </source>
</evidence>
<dbReference type="SMART" id="SM00354">
    <property type="entry name" value="HTH_LACI"/>
    <property type="match status" value="1"/>
</dbReference>
<evidence type="ECO:0000256" key="1">
    <source>
        <dbReference type="ARBA" id="ARBA00023015"/>
    </source>
</evidence>
<dbReference type="PROSITE" id="PS50932">
    <property type="entry name" value="HTH_LACI_2"/>
    <property type="match status" value="1"/>
</dbReference>
<organism evidence="5 6">
    <name type="scientific">Conexibacter stalactiti</name>
    <dbReference type="NCBI Taxonomy" id="1940611"/>
    <lineage>
        <taxon>Bacteria</taxon>
        <taxon>Bacillati</taxon>
        <taxon>Actinomycetota</taxon>
        <taxon>Thermoleophilia</taxon>
        <taxon>Solirubrobacterales</taxon>
        <taxon>Conexibacteraceae</taxon>
        <taxon>Conexibacter</taxon>
    </lineage>
</organism>
<dbReference type="RefSeq" id="WP_318595162.1">
    <property type="nucleotide sequence ID" value="NZ_JAWSTH010000001.1"/>
</dbReference>
<dbReference type="GO" id="GO:0003677">
    <property type="term" value="F:DNA binding"/>
    <property type="evidence" value="ECO:0007669"/>
    <property type="project" value="UniProtKB-KW"/>
</dbReference>
<dbReference type="CDD" id="cd06278">
    <property type="entry name" value="PBP1_LacI-like"/>
    <property type="match status" value="1"/>
</dbReference>
<reference evidence="5 6" key="2">
    <citation type="submission" date="2023-10" db="EMBL/GenBank/DDBJ databases">
        <authorList>
            <person name="Han X.F."/>
        </authorList>
    </citation>
    <scope>NUCLEOTIDE SEQUENCE [LARGE SCALE GENOMIC DNA]</scope>
    <source>
        <strain evidence="5 6">KCTC 39840</strain>
    </source>
</reference>
<evidence type="ECO:0000256" key="2">
    <source>
        <dbReference type="ARBA" id="ARBA00023125"/>
    </source>
</evidence>
<protein>
    <submittedName>
        <fullName evidence="5">LacI family DNA-binding transcriptional regulator</fullName>
    </submittedName>
</protein>
<feature type="domain" description="HTH lacI-type" evidence="4">
    <location>
        <begin position="3"/>
        <end position="57"/>
    </location>
</feature>
<comment type="caution">
    <text evidence="5">The sequence shown here is derived from an EMBL/GenBank/DDBJ whole genome shotgun (WGS) entry which is preliminary data.</text>
</comment>
<keyword evidence="3" id="KW-0804">Transcription</keyword>
<evidence type="ECO:0000313" key="6">
    <source>
        <dbReference type="Proteomes" id="UP001284601"/>
    </source>
</evidence>
<dbReference type="Pfam" id="PF13377">
    <property type="entry name" value="Peripla_BP_3"/>
    <property type="match status" value="1"/>
</dbReference>